<evidence type="ECO:0000259" key="2">
    <source>
        <dbReference type="PROSITE" id="PS50943"/>
    </source>
</evidence>
<evidence type="ECO:0000256" key="1">
    <source>
        <dbReference type="SAM" id="MobiDB-lite"/>
    </source>
</evidence>
<gene>
    <name evidence="4" type="ORF">B7G54_11390</name>
    <name evidence="3" type="ORF">LMG29660_02218</name>
</gene>
<protein>
    <recommendedName>
        <fullName evidence="2">HTH cro/C1-type domain-containing protein</fullName>
    </recommendedName>
</protein>
<accession>A0A1X1PHX3</accession>
<evidence type="ECO:0000313" key="5">
    <source>
        <dbReference type="Proteomes" id="UP000193146"/>
    </source>
</evidence>
<evidence type="ECO:0000313" key="3">
    <source>
        <dbReference type="EMBL" id="CAB3754156.1"/>
    </source>
</evidence>
<dbReference type="PROSITE" id="PS50943">
    <property type="entry name" value="HTH_CROC1"/>
    <property type="match status" value="1"/>
</dbReference>
<evidence type="ECO:0000313" key="6">
    <source>
        <dbReference type="Proteomes" id="UP000494135"/>
    </source>
</evidence>
<dbReference type="Gene3D" id="1.10.260.40">
    <property type="entry name" value="lambda repressor-like DNA-binding domains"/>
    <property type="match status" value="1"/>
</dbReference>
<dbReference type="GO" id="GO:0003677">
    <property type="term" value="F:DNA binding"/>
    <property type="evidence" value="ECO:0007669"/>
    <property type="project" value="InterPro"/>
</dbReference>
<feature type="domain" description="HTH cro/C1-type" evidence="2">
    <location>
        <begin position="7"/>
        <end position="61"/>
    </location>
</feature>
<dbReference type="SUPFAM" id="SSF47413">
    <property type="entry name" value="lambda repressor-like DNA-binding domains"/>
    <property type="match status" value="1"/>
</dbReference>
<dbReference type="EMBL" id="NBYX01000005">
    <property type="protein sequence ID" value="ORT86088.1"/>
    <property type="molecule type" value="Genomic_DNA"/>
</dbReference>
<proteinExistence type="predicted"/>
<dbReference type="InterPro" id="IPR001387">
    <property type="entry name" value="Cro/C1-type_HTH"/>
</dbReference>
<feature type="region of interest" description="Disordered" evidence="1">
    <location>
        <begin position="120"/>
        <end position="162"/>
    </location>
</feature>
<dbReference type="Pfam" id="PF01381">
    <property type="entry name" value="HTH_3"/>
    <property type="match status" value="1"/>
</dbReference>
<dbReference type="OrthoDB" id="9133835at2"/>
<name>A0A1X1PHX3_9BURK</name>
<dbReference type="Proteomes" id="UP000494135">
    <property type="component" value="Unassembled WGS sequence"/>
</dbReference>
<sequence>MNISDLIEQARSSTGSLGALAEVIGKPQSRISEWKKGTGKPSATDIMLMAEVAGLPPLETLAEVESQLDADRASVWQRALSSLRAASVTGALALLIWTGLGMGPDHAQASIAYPDSSLPSHGRGHWFDPSTAHQRIQGPASHDAGPFRFDAPNTRPTRADSP</sequence>
<keyword evidence="5" id="KW-1185">Reference proteome</keyword>
<dbReference type="InterPro" id="IPR010982">
    <property type="entry name" value="Lambda_DNA-bd_dom_sf"/>
</dbReference>
<dbReference type="EMBL" id="CADIKG010000004">
    <property type="protein sequence ID" value="CAB3754156.1"/>
    <property type="molecule type" value="Genomic_DNA"/>
</dbReference>
<dbReference type="RefSeq" id="WP_085039213.1">
    <property type="nucleotide sequence ID" value="NZ_CADIKG010000004.1"/>
</dbReference>
<dbReference type="AlphaFoldDB" id="A0A1X1PHX3"/>
<evidence type="ECO:0000313" key="4">
    <source>
        <dbReference type="EMBL" id="ORT86088.1"/>
    </source>
</evidence>
<dbReference type="CDD" id="cd00093">
    <property type="entry name" value="HTH_XRE"/>
    <property type="match status" value="1"/>
</dbReference>
<organism evidence="4 5">
    <name type="scientific">Burkholderia puraquae</name>
    <dbReference type="NCBI Taxonomy" id="1904757"/>
    <lineage>
        <taxon>Bacteria</taxon>
        <taxon>Pseudomonadati</taxon>
        <taxon>Pseudomonadota</taxon>
        <taxon>Betaproteobacteria</taxon>
        <taxon>Burkholderiales</taxon>
        <taxon>Burkholderiaceae</taxon>
        <taxon>Burkholderia</taxon>
        <taxon>Burkholderia cepacia complex</taxon>
    </lineage>
</organism>
<reference evidence="3 6" key="2">
    <citation type="submission" date="2020-04" db="EMBL/GenBank/DDBJ databases">
        <authorList>
            <person name="De Canck E."/>
        </authorList>
    </citation>
    <scope>NUCLEOTIDE SEQUENCE [LARGE SCALE GENOMIC DNA]</scope>
    <source>
        <strain evidence="3 6">LMG 29660</strain>
    </source>
</reference>
<dbReference type="Proteomes" id="UP000193146">
    <property type="component" value="Unassembled WGS sequence"/>
</dbReference>
<reference evidence="4 5" key="1">
    <citation type="submission" date="2017-04" db="EMBL/GenBank/DDBJ databases">
        <title>Burkholderia puraquae sp. nov., a novel Burkholderia cepacia complex species from hospital setting samples.</title>
        <authorList>
            <person name="Martina P."/>
            <person name="Leguizamon M."/>
            <person name="Prieto C."/>
            <person name="Sousa S."/>
            <person name="Montanaro P."/>
            <person name="Draghi W."/>
            <person name="Staembler M."/>
            <person name="Bettiol M."/>
            <person name="Figoli C."/>
            <person name="Palau J."/>
            <person name="Alvarez F."/>
            <person name="Benetti S."/>
            <person name="Anchat E."/>
            <person name="Vescina C."/>
            <person name="Ferreras J."/>
            <person name="Lasch P."/>
            <person name="Lagares A."/>
            <person name="Zorreguieta A."/>
            <person name="Yantorno O."/>
            <person name="Bosch A."/>
        </authorList>
    </citation>
    <scope>NUCLEOTIDE SEQUENCE [LARGE SCALE GENOMIC DNA]</scope>
    <source>
        <strain evidence="4 5">CAMPA 1040</strain>
    </source>
</reference>